<dbReference type="Proteomes" id="UP001178461">
    <property type="component" value="Chromosome 2"/>
</dbReference>
<reference evidence="1" key="1">
    <citation type="submission" date="2022-12" db="EMBL/GenBank/DDBJ databases">
        <authorList>
            <person name="Alioto T."/>
            <person name="Alioto T."/>
            <person name="Gomez Garrido J."/>
        </authorList>
    </citation>
    <scope>NUCLEOTIDE SEQUENCE</scope>
</reference>
<protein>
    <submittedName>
        <fullName evidence="1">Uncharacterized protein</fullName>
    </submittedName>
</protein>
<proteinExistence type="predicted"/>
<evidence type="ECO:0000313" key="1">
    <source>
        <dbReference type="EMBL" id="CAI5765134.1"/>
    </source>
</evidence>
<organism evidence="1 2">
    <name type="scientific">Podarcis lilfordi</name>
    <name type="common">Lilford's wall lizard</name>
    <dbReference type="NCBI Taxonomy" id="74358"/>
    <lineage>
        <taxon>Eukaryota</taxon>
        <taxon>Metazoa</taxon>
        <taxon>Chordata</taxon>
        <taxon>Craniata</taxon>
        <taxon>Vertebrata</taxon>
        <taxon>Euteleostomi</taxon>
        <taxon>Lepidosauria</taxon>
        <taxon>Squamata</taxon>
        <taxon>Bifurcata</taxon>
        <taxon>Unidentata</taxon>
        <taxon>Episquamata</taxon>
        <taxon>Laterata</taxon>
        <taxon>Lacertibaenia</taxon>
        <taxon>Lacertidae</taxon>
        <taxon>Podarcis</taxon>
    </lineage>
</organism>
<gene>
    <name evidence="1" type="ORF">PODLI_1B040323</name>
</gene>
<keyword evidence="2" id="KW-1185">Reference proteome</keyword>
<evidence type="ECO:0000313" key="2">
    <source>
        <dbReference type="Proteomes" id="UP001178461"/>
    </source>
</evidence>
<sequence length="154" mass="17630">MLLVQMDRQLSCSIVICATHVAVLKNECCLVPSCTPVLESVCGVSNLLHPNLPHQVLGPCVFCSRKFIFRAPNQIHRYAEFIYLPVHRINLPYLHFLTDFENIFARKDRHEGFGEGEEICFKKQKDTEGTSLNIHCMHDFKVSSASMKFLELSF</sequence>
<name>A0AA35JU50_9SAUR</name>
<dbReference type="EMBL" id="OX395127">
    <property type="protein sequence ID" value="CAI5765134.1"/>
    <property type="molecule type" value="Genomic_DNA"/>
</dbReference>
<accession>A0AA35JU50</accession>
<dbReference type="AlphaFoldDB" id="A0AA35JU50"/>